<evidence type="ECO:0000256" key="1">
    <source>
        <dbReference type="ARBA" id="ARBA00022729"/>
    </source>
</evidence>
<dbReference type="InterPro" id="IPR052177">
    <property type="entry name" value="Divisome_Glycosyl_Hydrolase"/>
</dbReference>
<dbReference type="PROSITE" id="PS51318">
    <property type="entry name" value="TAT"/>
    <property type="match status" value="1"/>
</dbReference>
<dbReference type="Gene3D" id="3.20.20.80">
    <property type="entry name" value="Glycosidases"/>
    <property type="match status" value="1"/>
</dbReference>
<dbReference type="SUPFAM" id="SSF51445">
    <property type="entry name" value="(Trans)glycosidases"/>
    <property type="match status" value="1"/>
</dbReference>
<evidence type="ECO:0000313" key="3">
    <source>
        <dbReference type="EMBL" id="UNK46833.1"/>
    </source>
</evidence>
<feature type="domain" description="Glycosyl hydrolase-like 10" evidence="2">
    <location>
        <begin position="79"/>
        <end position="392"/>
    </location>
</feature>
<organism evidence="3 4">
    <name type="scientific">Arthrobacter sulfonylureivorans</name>
    <dbReference type="NCBI Taxonomy" id="2486855"/>
    <lineage>
        <taxon>Bacteria</taxon>
        <taxon>Bacillati</taxon>
        <taxon>Actinomycetota</taxon>
        <taxon>Actinomycetes</taxon>
        <taxon>Micrococcales</taxon>
        <taxon>Micrococcaceae</taxon>
        <taxon>Arthrobacter</taxon>
    </lineage>
</organism>
<dbReference type="InterPro" id="IPR003790">
    <property type="entry name" value="GHL10"/>
</dbReference>
<sequence>MTGGDSGSSGVVSRRQFTAATALTVLGAAGLLSGSLSRAVTVGGPGGPLELSLAAAVINRVYRVTAREPARVTDMPKHEFRGFWLSTVLNIDWPSRPGLTAAAQQAELLGWLDLARNRNLNAVMLQVRPAADVFWPSTAGEPWSRYLTGTQGRNPGYDPLAYAISQAHARNLHLHAWFNPFRVSMTTNLADLISWHPARKNPSWTFAFGGRRYYNPGIPAVRSFIIKVIAEVVAKYDVDGIHLDDYFYPYPVAGQSIPDSAAYNTYRRAGESLADFRRRSVNTFVRDLSAKIFATKPRMLFGISPFGIWRNKSTDSRGSATSGVQSFDATFADSRLWVKQGWIDYVVPQLYWHQGNAAADYNTLVSWWAAQVKGTNCKLYIGEGAYKVGDAAQGAAWQKPRELYNHTAKCRTTSGVSGQVYFSATSVRSNRLNSIGLVKDKFYRRVAMTPVMSQLGAQRPYAPLISSARWNGTAIELIWRGAASGTLPRHYAIYRWESNGAVAAVIPSQAGALRRVHRRRGNPERFVDTGAVRGHTYWYVVVGLSDLMVESAAASAIFIRA</sequence>
<evidence type="ECO:0000313" key="4">
    <source>
        <dbReference type="Proteomes" id="UP000829069"/>
    </source>
</evidence>
<dbReference type="PANTHER" id="PTHR43405">
    <property type="entry name" value="GLYCOSYL HYDROLASE DIGH"/>
    <property type="match status" value="1"/>
</dbReference>
<dbReference type="RefSeq" id="WP_241914728.1">
    <property type="nucleotide sequence ID" value="NZ_CP093326.1"/>
</dbReference>
<dbReference type="InterPro" id="IPR017853">
    <property type="entry name" value="GH"/>
</dbReference>
<reference evidence="3 4" key="1">
    <citation type="submission" date="2022-03" db="EMBL/GenBank/DDBJ databases">
        <title>Isotopic signatures of nitrous oxide derived from detoxification processes.</title>
        <authorList>
            <person name="Behrendt U."/>
            <person name="Buchen C."/>
            <person name="Well R."/>
            <person name="Ulrich A."/>
            <person name="Rohe L."/>
            <person name="Kolb S."/>
            <person name="Schloter M."/>
            <person name="Horn M.A."/>
            <person name="Augustin J."/>
        </authorList>
    </citation>
    <scope>NUCLEOTIDE SEQUENCE [LARGE SCALE GENOMIC DNA]</scope>
    <source>
        <strain evidence="3 4">S4-C24</strain>
    </source>
</reference>
<dbReference type="Proteomes" id="UP000829069">
    <property type="component" value="Chromosome"/>
</dbReference>
<proteinExistence type="predicted"/>
<evidence type="ECO:0000259" key="2">
    <source>
        <dbReference type="Pfam" id="PF02638"/>
    </source>
</evidence>
<dbReference type="Pfam" id="PF02638">
    <property type="entry name" value="GHL10"/>
    <property type="match status" value="1"/>
</dbReference>
<name>A0ABY3WCA7_9MICC</name>
<dbReference type="InterPro" id="IPR006311">
    <property type="entry name" value="TAT_signal"/>
</dbReference>
<dbReference type="EMBL" id="CP093326">
    <property type="protein sequence ID" value="UNK46833.1"/>
    <property type="molecule type" value="Genomic_DNA"/>
</dbReference>
<gene>
    <name evidence="3" type="ORF">MNQ99_05630</name>
</gene>
<dbReference type="PANTHER" id="PTHR43405:SF1">
    <property type="entry name" value="GLYCOSYL HYDROLASE DIGH"/>
    <property type="match status" value="1"/>
</dbReference>
<keyword evidence="1" id="KW-0732">Signal</keyword>
<keyword evidence="4" id="KW-1185">Reference proteome</keyword>
<accession>A0ABY3WCA7</accession>
<protein>
    <submittedName>
        <fullName evidence="3">Family 10 glycosylhydrolase</fullName>
    </submittedName>
</protein>